<organism evidence="2 3">
    <name type="scientific">Ralstonia pickettii</name>
    <name type="common">Burkholderia pickettii</name>
    <dbReference type="NCBI Taxonomy" id="329"/>
    <lineage>
        <taxon>Bacteria</taxon>
        <taxon>Pseudomonadati</taxon>
        <taxon>Pseudomonadota</taxon>
        <taxon>Betaproteobacteria</taxon>
        <taxon>Burkholderiales</taxon>
        <taxon>Burkholderiaceae</taxon>
        <taxon>Ralstonia</taxon>
    </lineage>
</organism>
<evidence type="ECO:0000313" key="3">
    <source>
        <dbReference type="Proteomes" id="UP000234456"/>
    </source>
</evidence>
<comment type="caution">
    <text evidence="2">The sequence shown here is derived from an EMBL/GenBank/DDBJ whole genome shotgun (WGS) entry which is preliminary data.</text>
</comment>
<dbReference type="RefSeq" id="WP_102065427.1">
    <property type="nucleotide sequence ID" value="NZ_PKQE01000002.1"/>
</dbReference>
<evidence type="ECO:0000313" key="2">
    <source>
        <dbReference type="EMBL" id="PLC42323.1"/>
    </source>
</evidence>
<evidence type="ECO:0000256" key="1">
    <source>
        <dbReference type="SAM" id="MobiDB-lite"/>
    </source>
</evidence>
<protein>
    <submittedName>
        <fullName evidence="2">Uncharacterized protein</fullName>
    </submittedName>
</protein>
<dbReference type="AlphaFoldDB" id="A0A2N4TRI5"/>
<proteinExistence type="predicted"/>
<accession>A0A2N4TRI5</accession>
<sequence length="93" mass="10198">MTAVNGRGYVGIAGATVNPCMPSRNESIVSQGRRQPPPLVHSNAHTACKTDRNQLTEKGLLHDVTASSDVDNFVRVHRFHVICMFAQTRQALL</sequence>
<dbReference type="Proteomes" id="UP000234456">
    <property type="component" value="Unassembled WGS sequence"/>
</dbReference>
<feature type="compositionally biased region" description="Polar residues" evidence="1">
    <location>
        <begin position="24"/>
        <end position="33"/>
    </location>
</feature>
<feature type="region of interest" description="Disordered" evidence="1">
    <location>
        <begin position="23"/>
        <end position="42"/>
    </location>
</feature>
<dbReference type="EMBL" id="PKQE01000002">
    <property type="protein sequence ID" value="PLC42323.1"/>
    <property type="molecule type" value="Genomic_DNA"/>
</dbReference>
<reference evidence="2 3" key="1">
    <citation type="submission" date="2017-12" db="EMBL/GenBank/DDBJ databases">
        <title>Draft genome sequence of Ralstonia pickettii 52.</title>
        <authorList>
            <person name="Zheng B."/>
        </authorList>
    </citation>
    <scope>NUCLEOTIDE SEQUENCE [LARGE SCALE GENOMIC DNA]</scope>
    <source>
        <strain evidence="2 3">52</strain>
    </source>
</reference>
<gene>
    <name evidence="2" type="ORF">C0Q88_10110</name>
</gene>
<name>A0A2N4TRI5_RALPI</name>